<dbReference type="Proteomes" id="UP000252355">
    <property type="component" value="Unassembled WGS sequence"/>
</dbReference>
<keyword evidence="2" id="KW-1003">Cell membrane</keyword>
<keyword evidence="3 6" id="KW-0812">Transmembrane</keyword>
<reference evidence="7 8" key="1">
    <citation type="submission" date="2018-05" db="EMBL/GenBank/DDBJ databases">
        <title>A metagenomic window into the 2 km-deep terrestrial subsurface aquifer revealed taxonomically and functionally diverse microbial community comprising novel uncultured bacterial lineages.</title>
        <authorList>
            <person name="Kadnikov V.V."/>
            <person name="Mardanov A.V."/>
            <person name="Beletsky A.V."/>
            <person name="Banks D."/>
            <person name="Pimenov N.V."/>
            <person name="Frank Y.A."/>
            <person name="Karnachuk O.V."/>
            <person name="Ravin N.V."/>
        </authorList>
    </citation>
    <scope>NUCLEOTIDE SEQUENCE [LARGE SCALE GENOMIC DNA]</scope>
    <source>
        <strain evidence="7">BY5</strain>
    </source>
</reference>
<organism evidence="7 8">
    <name type="scientific">Candidatus Ozemobacter sibiricus</name>
    <dbReference type="NCBI Taxonomy" id="2268124"/>
    <lineage>
        <taxon>Bacteria</taxon>
        <taxon>Candidatus Ozemobacteria</taxon>
        <taxon>Candidatus Ozemobacterales</taxon>
        <taxon>Candidatus Ozemobacteraceae</taxon>
        <taxon>Candidatus Ozemobacter</taxon>
    </lineage>
</organism>
<dbReference type="GO" id="GO:0022857">
    <property type="term" value="F:transmembrane transporter activity"/>
    <property type="evidence" value="ECO:0007669"/>
    <property type="project" value="InterPro"/>
</dbReference>
<name>A0A367ZQE9_9BACT</name>
<comment type="caution">
    <text evidence="7">The sequence shown here is derived from an EMBL/GenBank/DDBJ whole genome shotgun (WGS) entry which is preliminary data.</text>
</comment>
<feature type="transmembrane region" description="Helical" evidence="6">
    <location>
        <begin position="117"/>
        <end position="138"/>
    </location>
</feature>
<gene>
    <name evidence="7" type="ORF">OZSIB_3120</name>
</gene>
<dbReference type="AlphaFoldDB" id="A0A367ZQE9"/>
<sequence length="363" mass="38202">MIRLERRSPPTAWQALGWLVLSVAVGLLGGGLVFLLKGVDPVTALAKVCQGSFGSTFGRKDTVTKAIPLILTGTGLCLAFRGRIWNIGGEGQLLAGAVGATGVALFLAPILPDVTVLPLMFMAGAAAGALWALIPAWLRVRHGMNEAISTLMLNYVAAEFVQYLVYGPWKGKSQFGFPYTDDFMAAATLPTLYGSRIHWPTLGLGLLAAVGLTVLAARSRFGFEVRVVGENPDAAHYAGIDAAGVVLRVMLLSGALAGLAGVGEVAGIHRHLASPASISSGYGFTAIITAYLARLHPGWCVLSSLFFGGLLVGGDVIQTSLGLPFATVHIFNGMILFALLIGDFFQTWRIRRTTVATPRSSHG</sequence>
<feature type="transmembrane region" description="Helical" evidence="6">
    <location>
        <begin position="238"/>
        <end position="260"/>
    </location>
</feature>
<feature type="transmembrane region" description="Helical" evidence="6">
    <location>
        <begin position="197"/>
        <end position="217"/>
    </location>
</feature>
<evidence type="ECO:0000256" key="5">
    <source>
        <dbReference type="ARBA" id="ARBA00023136"/>
    </source>
</evidence>
<feature type="transmembrane region" description="Helical" evidence="6">
    <location>
        <begin position="12"/>
        <end position="36"/>
    </location>
</feature>
<dbReference type="PANTHER" id="PTHR47089">
    <property type="entry name" value="ABC TRANSPORTER, PERMEASE PROTEIN"/>
    <property type="match status" value="1"/>
</dbReference>
<dbReference type="CDD" id="cd06580">
    <property type="entry name" value="TM_PBP1_transp_TpRbsC_like"/>
    <property type="match status" value="1"/>
</dbReference>
<feature type="transmembrane region" description="Helical" evidence="6">
    <location>
        <begin position="62"/>
        <end position="81"/>
    </location>
</feature>
<protein>
    <submittedName>
        <fullName evidence="7">Nucleoside ABC transporter, permease protein 1</fullName>
    </submittedName>
</protein>
<dbReference type="Pfam" id="PF02653">
    <property type="entry name" value="BPD_transp_2"/>
    <property type="match status" value="1"/>
</dbReference>
<evidence type="ECO:0000313" key="8">
    <source>
        <dbReference type="Proteomes" id="UP000252355"/>
    </source>
</evidence>
<evidence type="ECO:0000256" key="1">
    <source>
        <dbReference type="ARBA" id="ARBA00004651"/>
    </source>
</evidence>
<feature type="transmembrane region" description="Helical" evidence="6">
    <location>
        <begin position="272"/>
        <end position="292"/>
    </location>
</feature>
<evidence type="ECO:0000256" key="6">
    <source>
        <dbReference type="SAM" id="Phobius"/>
    </source>
</evidence>
<dbReference type="EMBL" id="QOQW01000006">
    <property type="protein sequence ID" value="RCK80374.1"/>
    <property type="molecule type" value="Genomic_DNA"/>
</dbReference>
<evidence type="ECO:0000313" key="7">
    <source>
        <dbReference type="EMBL" id="RCK80374.1"/>
    </source>
</evidence>
<feature type="transmembrane region" description="Helical" evidence="6">
    <location>
        <begin position="93"/>
        <end position="111"/>
    </location>
</feature>
<evidence type="ECO:0000256" key="3">
    <source>
        <dbReference type="ARBA" id="ARBA00022692"/>
    </source>
</evidence>
<feature type="transmembrane region" description="Helical" evidence="6">
    <location>
        <begin position="299"/>
        <end position="317"/>
    </location>
</feature>
<dbReference type="InterPro" id="IPR001851">
    <property type="entry name" value="ABC_transp_permease"/>
</dbReference>
<evidence type="ECO:0000256" key="2">
    <source>
        <dbReference type="ARBA" id="ARBA00022475"/>
    </source>
</evidence>
<evidence type="ECO:0000256" key="4">
    <source>
        <dbReference type="ARBA" id="ARBA00022989"/>
    </source>
</evidence>
<feature type="transmembrane region" description="Helical" evidence="6">
    <location>
        <begin position="323"/>
        <end position="342"/>
    </location>
</feature>
<dbReference type="PANTHER" id="PTHR47089:SF1">
    <property type="entry name" value="GUANOSINE ABC TRANSPORTER PERMEASE PROTEIN NUPP"/>
    <property type="match status" value="1"/>
</dbReference>
<accession>A0A367ZQE9</accession>
<keyword evidence="4 6" id="KW-1133">Transmembrane helix</keyword>
<proteinExistence type="predicted"/>
<comment type="subcellular location">
    <subcellularLocation>
        <location evidence="1">Cell membrane</location>
        <topology evidence="1">Multi-pass membrane protein</topology>
    </subcellularLocation>
</comment>
<feature type="transmembrane region" description="Helical" evidence="6">
    <location>
        <begin position="150"/>
        <end position="169"/>
    </location>
</feature>
<keyword evidence="5 6" id="KW-0472">Membrane</keyword>
<dbReference type="GO" id="GO:0005886">
    <property type="term" value="C:plasma membrane"/>
    <property type="evidence" value="ECO:0007669"/>
    <property type="project" value="UniProtKB-SubCell"/>
</dbReference>